<dbReference type="AlphaFoldDB" id="A0A1H3K866"/>
<sequence>MESDPRRVVEKGYDRIAHRYAEWIEEIHGDPRLRFLTELTNRLPAAASVVDLGCGSGKPCTAILAEHHDVLGVDISIAQLELARQNVPRARFTREDVTRLRLDPGSVDAVTAFYSITHLPRDEHAALFARIARWLRPGGHFLATLGCGETDGTVDDWLGVPMFFSSFDAQRNRELLEEADFTLLIDEIVTMREPEGPATFQWVLARADPEPENDYHTCDSFTS</sequence>
<protein>
    <submittedName>
        <fullName evidence="2">Methyltransferase domain-containing protein</fullName>
    </submittedName>
</protein>
<evidence type="ECO:0000259" key="1">
    <source>
        <dbReference type="Pfam" id="PF13649"/>
    </source>
</evidence>
<keyword evidence="2" id="KW-0808">Transferase</keyword>
<dbReference type="STRING" id="418495.SAMN05216215_102790"/>
<dbReference type="Proteomes" id="UP000199529">
    <property type="component" value="Unassembled WGS sequence"/>
</dbReference>
<dbReference type="PANTHER" id="PTHR43591">
    <property type="entry name" value="METHYLTRANSFERASE"/>
    <property type="match status" value="1"/>
</dbReference>
<proteinExistence type="predicted"/>
<feature type="domain" description="Methyltransferase" evidence="1">
    <location>
        <begin position="49"/>
        <end position="139"/>
    </location>
</feature>
<reference evidence="3" key="1">
    <citation type="submission" date="2016-10" db="EMBL/GenBank/DDBJ databases">
        <authorList>
            <person name="Varghese N."/>
            <person name="Submissions S."/>
        </authorList>
    </citation>
    <scope>NUCLEOTIDE SEQUENCE [LARGE SCALE GENOMIC DNA]</scope>
    <source>
        <strain evidence="3">CGMCC 4.3530</strain>
    </source>
</reference>
<dbReference type="Gene3D" id="3.40.50.150">
    <property type="entry name" value="Vaccinia Virus protein VP39"/>
    <property type="match status" value="1"/>
</dbReference>
<organism evidence="2 3">
    <name type="scientific">Saccharopolyspora shandongensis</name>
    <dbReference type="NCBI Taxonomy" id="418495"/>
    <lineage>
        <taxon>Bacteria</taxon>
        <taxon>Bacillati</taxon>
        <taxon>Actinomycetota</taxon>
        <taxon>Actinomycetes</taxon>
        <taxon>Pseudonocardiales</taxon>
        <taxon>Pseudonocardiaceae</taxon>
        <taxon>Saccharopolyspora</taxon>
    </lineage>
</organism>
<dbReference type="SUPFAM" id="SSF53335">
    <property type="entry name" value="S-adenosyl-L-methionine-dependent methyltransferases"/>
    <property type="match status" value="1"/>
</dbReference>
<evidence type="ECO:0000313" key="2">
    <source>
        <dbReference type="EMBL" id="SDY47975.1"/>
    </source>
</evidence>
<evidence type="ECO:0000313" key="3">
    <source>
        <dbReference type="Proteomes" id="UP000199529"/>
    </source>
</evidence>
<dbReference type="InterPro" id="IPR029063">
    <property type="entry name" value="SAM-dependent_MTases_sf"/>
</dbReference>
<dbReference type="GO" id="GO:0008168">
    <property type="term" value="F:methyltransferase activity"/>
    <property type="evidence" value="ECO:0007669"/>
    <property type="project" value="UniProtKB-KW"/>
</dbReference>
<dbReference type="EMBL" id="FNOK01000027">
    <property type="protein sequence ID" value="SDY47975.1"/>
    <property type="molecule type" value="Genomic_DNA"/>
</dbReference>
<dbReference type="GO" id="GO:0032259">
    <property type="term" value="P:methylation"/>
    <property type="evidence" value="ECO:0007669"/>
    <property type="project" value="UniProtKB-KW"/>
</dbReference>
<dbReference type="OrthoDB" id="9765084at2"/>
<gene>
    <name evidence="2" type="ORF">SAMN05216215_102790</name>
</gene>
<dbReference type="RefSeq" id="WP_093270103.1">
    <property type="nucleotide sequence ID" value="NZ_FNOK01000027.1"/>
</dbReference>
<keyword evidence="2" id="KW-0489">Methyltransferase</keyword>
<dbReference type="InterPro" id="IPR041698">
    <property type="entry name" value="Methyltransf_25"/>
</dbReference>
<dbReference type="CDD" id="cd02440">
    <property type="entry name" value="AdoMet_MTases"/>
    <property type="match status" value="1"/>
</dbReference>
<accession>A0A1H3K866</accession>
<keyword evidence="3" id="KW-1185">Reference proteome</keyword>
<name>A0A1H3K866_9PSEU</name>
<dbReference type="Pfam" id="PF13649">
    <property type="entry name" value="Methyltransf_25"/>
    <property type="match status" value="1"/>
</dbReference>